<organism evidence="1 2">
    <name type="scientific">Hyalomma asiaticum</name>
    <name type="common">Tick</name>
    <dbReference type="NCBI Taxonomy" id="266040"/>
    <lineage>
        <taxon>Eukaryota</taxon>
        <taxon>Metazoa</taxon>
        <taxon>Ecdysozoa</taxon>
        <taxon>Arthropoda</taxon>
        <taxon>Chelicerata</taxon>
        <taxon>Arachnida</taxon>
        <taxon>Acari</taxon>
        <taxon>Parasitiformes</taxon>
        <taxon>Ixodida</taxon>
        <taxon>Ixodoidea</taxon>
        <taxon>Ixodidae</taxon>
        <taxon>Hyalomminae</taxon>
        <taxon>Hyalomma</taxon>
    </lineage>
</organism>
<accession>A0ACB7SAA4</accession>
<name>A0ACB7SAA4_HYAAI</name>
<sequence>MNNTVTRPSFYCKPVKGVDVGRDPNGVNFVPRDLFRGPVFPTYCEGDAFFINGSQLGPLYAASLYALHYTLLPQYVTGHMAVIADMGHVDIAKRMDRAGDAGGRKKYASRKAREARMFVTGMTLSMWKDIWLYSLYNQTRATQVEKRLSEVIVERLQASSG</sequence>
<dbReference type="Proteomes" id="UP000821845">
    <property type="component" value="Chromosome 5"/>
</dbReference>
<dbReference type="EMBL" id="CM023485">
    <property type="protein sequence ID" value="KAH6930854.1"/>
    <property type="molecule type" value="Genomic_DNA"/>
</dbReference>
<evidence type="ECO:0000313" key="2">
    <source>
        <dbReference type="Proteomes" id="UP000821845"/>
    </source>
</evidence>
<proteinExistence type="predicted"/>
<reference evidence="1" key="1">
    <citation type="submission" date="2020-05" db="EMBL/GenBank/DDBJ databases">
        <title>Large-scale comparative analyses of tick genomes elucidate their genetic diversity and vector capacities.</title>
        <authorList>
            <person name="Jia N."/>
            <person name="Wang J."/>
            <person name="Shi W."/>
            <person name="Du L."/>
            <person name="Sun Y."/>
            <person name="Zhan W."/>
            <person name="Jiang J."/>
            <person name="Wang Q."/>
            <person name="Zhang B."/>
            <person name="Ji P."/>
            <person name="Sakyi L.B."/>
            <person name="Cui X."/>
            <person name="Yuan T."/>
            <person name="Jiang B."/>
            <person name="Yang W."/>
            <person name="Lam T.T.-Y."/>
            <person name="Chang Q."/>
            <person name="Ding S."/>
            <person name="Wang X."/>
            <person name="Zhu J."/>
            <person name="Ruan X."/>
            <person name="Zhao L."/>
            <person name="Wei J."/>
            <person name="Que T."/>
            <person name="Du C."/>
            <person name="Cheng J."/>
            <person name="Dai P."/>
            <person name="Han X."/>
            <person name="Huang E."/>
            <person name="Gao Y."/>
            <person name="Liu J."/>
            <person name="Shao H."/>
            <person name="Ye R."/>
            <person name="Li L."/>
            <person name="Wei W."/>
            <person name="Wang X."/>
            <person name="Wang C."/>
            <person name="Yang T."/>
            <person name="Huo Q."/>
            <person name="Li W."/>
            <person name="Guo W."/>
            <person name="Chen H."/>
            <person name="Zhou L."/>
            <person name="Ni X."/>
            <person name="Tian J."/>
            <person name="Zhou Y."/>
            <person name="Sheng Y."/>
            <person name="Liu T."/>
            <person name="Pan Y."/>
            <person name="Xia L."/>
            <person name="Li J."/>
            <person name="Zhao F."/>
            <person name="Cao W."/>
        </authorList>
    </citation>
    <scope>NUCLEOTIDE SEQUENCE</scope>
    <source>
        <strain evidence="1">Hyas-2018</strain>
    </source>
</reference>
<gene>
    <name evidence="1" type="ORF">HPB50_020058</name>
</gene>
<comment type="caution">
    <text evidence="1">The sequence shown here is derived from an EMBL/GenBank/DDBJ whole genome shotgun (WGS) entry which is preliminary data.</text>
</comment>
<protein>
    <submittedName>
        <fullName evidence="1">Uncharacterized protein</fullName>
    </submittedName>
</protein>
<evidence type="ECO:0000313" key="1">
    <source>
        <dbReference type="EMBL" id="KAH6930854.1"/>
    </source>
</evidence>
<keyword evidence="2" id="KW-1185">Reference proteome</keyword>